<name>A0A0M0FCR9_CELCE</name>
<dbReference type="UniPathway" id="UPA00214"/>
<comment type="catalytic activity">
    <reaction evidence="1">
        <text>UDP-alpha-D-glucose = UDP-alpha-D-galactose</text>
        <dbReference type="Rhea" id="RHEA:22168"/>
        <dbReference type="ChEBI" id="CHEBI:58885"/>
        <dbReference type="ChEBI" id="CHEBI:66914"/>
        <dbReference type="EC" id="5.1.3.2"/>
    </reaction>
</comment>
<feature type="domain" description="NAD-dependent epimerase/dehydratase" evidence="12">
    <location>
        <begin position="32"/>
        <end position="280"/>
    </location>
</feature>
<keyword evidence="8" id="KW-0413">Isomerase</keyword>
<evidence type="ECO:0000256" key="7">
    <source>
        <dbReference type="ARBA" id="ARBA00023027"/>
    </source>
</evidence>
<dbReference type="AlphaFoldDB" id="A0A0M0FCR9"/>
<organism evidence="13 14">
    <name type="scientific">Cellulosimicrobium cellulans F16</name>
    <dbReference type="NCBI Taxonomy" id="1350482"/>
    <lineage>
        <taxon>Bacteria</taxon>
        <taxon>Bacillati</taxon>
        <taxon>Actinomycetota</taxon>
        <taxon>Actinomycetes</taxon>
        <taxon>Micrococcales</taxon>
        <taxon>Promicromonosporaceae</taxon>
        <taxon>Cellulosimicrobium</taxon>
    </lineage>
</organism>
<comment type="pathway">
    <text evidence="3">Carbohydrate metabolism; galactose metabolism.</text>
</comment>
<dbReference type="PANTHER" id="PTHR43725">
    <property type="entry name" value="UDP-GLUCOSE 4-EPIMERASE"/>
    <property type="match status" value="1"/>
</dbReference>
<evidence type="ECO:0000256" key="10">
    <source>
        <dbReference type="ARBA" id="ARBA00031367"/>
    </source>
</evidence>
<dbReference type="SUPFAM" id="SSF51735">
    <property type="entry name" value="NAD(P)-binding Rossmann-fold domains"/>
    <property type="match status" value="1"/>
</dbReference>
<gene>
    <name evidence="13" type="ORF">M768_03110</name>
</gene>
<accession>A0A0M0FCR9</accession>
<evidence type="ECO:0000256" key="5">
    <source>
        <dbReference type="ARBA" id="ARBA00013189"/>
    </source>
</evidence>
<proteinExistence type="inferred from homology"/>
<evidence type="ECO:0000256" key="3">
    <source>
        <dbReference type="ARBA" id="ARBA00004947"/>
    </source>
</evidence>
<keyword evidence="7" id="KW-0520">NAD</keyword>
<evidence type="ECO:0000259" key="12">
    <source>
        <dbReference type="Pfam" id="PF01370"/>
    </source>
</evidence>
<evidence type="ECO:0000313" key="14">
    <source>
        <dbReference type="Proteomes" id="UP000037387"/>
    </source>
</evidence>
<keyword evidence="14" id="KW-1185">Reference proteome</keyword>
<evidence type="ECO:0000256" key="4">
    <source>
        <dbReference type="ARBA" id="ARBA00007637"/>
    </source>
</evidence>
<reference evidence="13 14" key="1">
    <citation type="journal article" date="2015" name="Sci. Rep.">
        <title>Functional and structural properties of a novel cellulosome-like multienzyme complex: efficient glycoside hydrolysis of water-insoluble 7-xylosyl-10-deacetylpaclitaxel.</title>
        <authorList>
            <person name="Dou T.Y."/>
            <person name="Luan H.W."/>
            <person name="Ge G.B."/>
            <person name="Dong M.M."/>
            <person name="Zou H.F."/>
            <person name="He Y.Q."/>
            <person name="Cui P."/>
            <person name="Wang J.Y."/>
            <person name="Hao D.C."/>
            <person name="Yang S.L."/>
            <person name="Yang L."/>
        </authorList>
    </citation>
    <scope>NUCLEOTIDE SEQUENCE [LARGE SCALE GENOMIC DNA]</scope>
    <source>
        <strain evidence="13 14">F16</strain>
    </source>
</reference>
<comment type="cofactor">
    <cofactor evidence="2">
        <name>NAD(+)</name>
        <dbReference type="ChEBI" id="CHEBI:57540"/>
    </cofactor>
</comment>
<evidence type="ECO:0000256" key="1">
    <source>
        <dbReference type="ARBA" id="ARBA00000083"/>
    </source>
</evidence>
<evidence type="ECO:0000313" key="13">
    <source>
        <dbReference type="EMBL" id="KON74941.1"/>
    </source>
</evidence>
<comment type="caution">
    <text evidence="13">The sequence shown here is derived from an EMBL/GenBank/DDBJ whole genome shotgun (WGS) entry which is preliminary data.</text>
</comment>
<dbReference type="InterPro" id="IPR005886">
    <property type="entry name" value="UDP_G4E"/>
</dbReference>
<keyword evidence="9" id="KW-0119">Carbohydrate metabolism</keyword>
<evidence type="ECO:0000256" key="2">
    <source>
        <dbReference type="ARBA" id="ARBA00001911"/>
    </source>
</evidence>
<dbReference type="GO" id="GO:0003978">
    <property type="term" value="F:UDP-glucose 4-epimerase activity"/>
    <property type="evidence" value="ECO:0007669"/>
    <property type="project" value="UniProtKB-EC"/>
</dbReference>
<dbReference type="EC" id="5.1.3.2" evidence="5"/>
<evidence type="ECO:0000256" key="6">
    <source>
        <dbReference type="ARBA" id="ARBA00018569"/>
    </source>
</evidence>
<dbReference type="Proteomes" id="UP000037387">
    <property type="component" value="Unassembled WGS sequence"/>
</dbReference>
<dbReference type="NCBIfam" id="TIGR01179">
    <property type="entry name" value="galE"/>
    <property type="match status" value="1"/>
</dbReference>
<comment type="similarity">
    <text evidence="4">Belongs to the NAD(P)-dependent epimerase/dehydratase family.</text>
</comment>
<dbReference type="EMBL" id="ATNL01000006">
    <property type="protein sequence ID" value="KON74941.1"/>
    <property type="molecule type" value="Genomic_DNA"/>
</dbReference>
<dbReference type="PANTHER" id="PTHR43725:SF53">
    <property type="entry name" value="UDP-ARABINOSE 4-EPIMERASE 1"/>
    <property type="match status" value="1"/>
</dbReference>
<protein>
    <recommendedName>
        <fullName evidence="6">UDP-glucose 4-epimerase</fullName>
        <ecNumber evidence="5">5.1.3.2</ecNumber>
    </recommendedName>
    <alternativeName>
        <fullName evidence="11">Galactowaldenase</fullName>
    </alternativeName>
    <alternativeName>
        <fullName evidence="10">UDP-galactose 4-epimerase</fullName>
    </alternativeName>
</protein>
<dbReference type="PATRIC" id="fig|1350482.3.peg.604"/>
<evidence type="ECO:0000256" key="9">
    <source>
        <dbReference type="ARBA" id="ARBA00023277"/>
    </source>
</evidence>
<dbReference type="Gene3D" id="3.40.50.720">
    <property type="entry name" value="NAD(P)-binding Rossmann-like Domain"/>
    <property type="match status" value="1"/>
</dbReference>
<dbReference type="Pfam" id="PF01370">
    <property type="entry name" value="Epimerase"/>
    <property type="match status" value="1"/>
</dbReference>
<dbReference type="Gene3D" id="3.90.25.10">
    <property type="entry name" value="UDP-galactose 4-epimerase, domain 1"/>
    <property type="match status" value="1"/>
</dbReference>
<dbReference type="GO" id="GO:0033499">
    <property type="term" value="P:galactose catabolic process via UDP-galactose, Leloir pathway"/>
    <property type="evidence" value="ECO:0007669"/>
    <property type="project" value="TreeGrafter"/>
</dbReference>
<evidence type="ECO:0000256" key="8">
    <source>
        <dbReference type="ARBA" id="ARBA00023235"/>
    </source>
</evidence>
<evidence type="ECO:0000256" key="11">
    <source>
        <dbReference type="ARBA" id="ARBA00033067"/>
    </source>
</evidence>
<dbReference type="InterPro" id="IPR036291">
    <property type="entry name" value="NAD(P)-bd_dom_sf"/>
</dbReference>
<sequence length="368" mass="39034">MTPRSPSEPGGNAGFGAAGVALAPTRVGLMTILVTGGAGYIGAHVVRLLQERGEKVVVVDDLSTGRAERIGGATLVEVDVAAPEAVDVLTRALAEHDVRAVIHFAARKQVGESVEKPAWYYQQNVGGFTNLVTAMQAAGVDRLVFSSSAATYGMPSVSLVEEKLHAEPINPYGETKLVGEWLGRAAGRAWGLRFVALRYFNVAGAGWPELGDPAVLNLVPMVLDRLERGEQPKIFGDDYPTPDGTCIRDYIHVLDLAHAHLAALGYLDVDERPFDVFNVGTGQGSSVREVIDEIGRVSGLDVTPEVLPRRAGDPPQLVGDPRRINELFGWTATKGLPEIISSAWAAWQAGPRSIEVGASGGSESAAEV</sequence>
<dbReference type="InterPro" id="IPR001509">
    <property type="entry name" value="Epimerase_deHydtase"/>
</dbReference>